<dbReference type="RefSeq" id="WP_062494254.1">
    <property type="nucleotide sequence ID" value="NZ_LHZB01000099.1"/>
</dbReference>
<dbReference type="GO" id="GO:0006281">
    <property type="term" value="P:DNA repair"/>
    <property type="evidence" value="ECO:0007669"/>
    <property type="project" value="UniProtKB-KW"/>
</dbReference>
<gene>
    <name evidence="11" type="ORF">AD929_03155</name>
</gene>
<evidence type="ECO:0000256" key="6">
    <source>
        <dbReference type="ARBA" id="ARBA00023204"/>
    </source>
</evidence>
<evidence type="ECO:0000313" key="11">
    <source>
        <dbReference type="EMBL" id="KXV02294.1"/>
    </source>
</evidence>
<dbReference type="GO" id="GO:0009432">
    <property type="term" value="P:SOS response"/>
    <property type="evidence" value="ECO:0007669"/>
    <property type="project" value="UniProtKB-KW"/>
</dbReference>
<evidence type="ECO:0000256" key="9">
    <source>
        <dbReference type="ARBA" id="ARBA00049244"/>
    </source>
</evidence>
<comment type="function">
    <text evidence="8">Poorly processive, error-prone DNA polymerase involved in untargeted mutagenesis. Copies undamaged DNA at stalled replication forks, which arise in vivo from mismatched or misaligned primer ends. These misaligned primers can be extended by PolIV. Exhibits no 3'-5' exonuclease (proofreading) activity. May be involved in translesional synthesis, in conjunction with the beta clamp from PolIII.</text>
</comment>
<dbReference type="PATRIC" id="fig|442.7.peg.1990"/>
<keyword evidence="5" id="KW-0741">SOS mutagenesis</keyword>
<evidence type="ECO:0000313" key="12">
    <source>
        <dbReference type="Proteomes" id="UP000075573"/>
    </source>
</evidence>
<dbReference type="InterPro" id="IPR025188">
    <property type="entry name" value="DUF4113"/>
</dbReference>
<dbReference type="SUPFAM" id="SSF56672">
    <property type="entry name" value="DNA/RNA polymerases"/>
    <property type="match status" value="1"/>
</dbReference>
<sequence length="418" mass="45921">MARVFALIDANSFYCSCEKAFQPALRDRPVVVLSNNDGCAISRSAEAKALGVEMGDAWHLVHRRPELRDVAWFSSNYTLYGDMSRRIFQVLCEHVPHVEPYSIDEMFLDLTGMPQPIPELCADLREAVDRITKIPTCVGAGPTKVIAKLANRLAKKDPTMNGVCDLTQESVRAALYPHLPVGAVWGIGRAQEARLQSMGANTIADFVRLPARMVRQAMSVTGARLQAELQGVSCLPLSETVPSPKGITVSRSFGRPVDTYSDLREAVCAHMTRAGEKLRAQGLQAETVTVFIMTNPRDTGPLRYSAQLNRTIEPTSSTFELIREATTLLNAMWRGGRSYFKAGIMLGGLSPAGSSNQLLSVRNPRSEAASKVMDALNARFGRGTVIPLSSGIKRTWSPRSSMLSRRYTTSIEEMLTVR</sequence>
<dbReference type="Pfam" id="PF11799">
    <property type="entry name" value="IMS_C"/>
    <property type="match status" value="1"/>
</dbReference>
<dbReference type="GO" id="GO:0003887">
    <property type="term" value="F:DNA-directed DNA polymerase activity"/>
    <property type="evidence" value="ECO:0007669"/>
    <property type="project" value="UniProtKB-EC"/>
</dbReference>
<dbReference type="PANTHER" id="PTHR11076">
    <property type="entry name" value="DNA REPAIR POLYMERASE UMUC / TRANSFERASE FAMILY MEMBER"/>
    <property type="match status" value="1"/>
</dbReference>
<dbReference type="Gene3D" id="3.30.1490.100">
    <property type="entry name" value="DNA polymerase, Y-family, little finger domain"/>
    <property type="match status" value="1"/>
</dbReference>
<dbReference type="Gene3D" id="3.40.1170.60">
    <property type="match status" value="1"/>
</dbReference>
<keyword evidence="6" id="KW-0234">DNA repair</keyword>
<evidence type="ECO:0000256" key="8">
    <source>
        <dbReference type="ARBA" id="ARBA00025589"/>
    </source>
</evidence>
<dbReference type="GO" id="GO:0005829">
    <property type="term" value="C:cytosol"/>
    <property type="evidence" value="ECO:0007669"/>
    <property type="project" value="TreeGrafter"/>
</dbReference>
<dbReference type="EMBL" id="LHZB01000099">
    <property type="protein sequence ID" value="KXV02294.1"/>
    <property type="molecule type" value="Genomic_DNA"/>
</dbReference>
<evidence type="ECO:0000259" key="10">
    <source>
        <dbReference type="PROSITE" id="PS50173"/>
    </source>
</evidence>
<dbReference type="EC" id="2.7.7.7" evidence="3"/>
<dbReference type="Gene3D" id="1.10.150.20">
    <property type="entry name" value="5' to 3' exonuclease, C-terminal subdomain"/>
    <property type="match status" value="1"/>
</dbReference>
<protein>
    <recommendedName>
        <fullName evidence="3">DNA-directed DNA polymerase</fullName>
        <ecNumber evidence="3">2.7.7.7</ecNumber>
    </recommendedName>
</protein>
<comment type="similarity">
    <text evidence="1">Belongs to the DNA polymerase type-Y family.</text>
</comment>
<dbReference type="CDD" id="cd01700">
    <property type="entry name" value="PolY_Pol_V_umuC"/>
    <property type="match status" value="1"/>
</dbReference>
<evidence type="ECO:0000256" key="4">
    <source>
        <dbReference type="ARBA" id="ARBA00022763"/>
    </source>
</evidence>
<dbReference type="InterPro" id="IPR017961">
    <property type="entry name" value="DNA_pol_Y-fam_little_finger"/>
</dbReference>
<dbReference type="Pfam" id="PF13438">
    <property type="entry name" value="DUF4113"/>
    <property type="match status" value="1"/>
</dbReference>
<evidence type="ECO:0000256" key="7">
    <source>
        <dbReference type="ARBA" id="ARBA00023236"/>
    </source>
</evidence>
<dbReference type="InterPro" id="IPR001126">
    <property type="entry name" value="UmuC"/>
</dbReference>
<proteinExistence type="inferred from homology"/>
<dbReference type="InterPro" id="IPR043128">
    <property type="entry name" value="Rev_trsase/Diguanyl_cyclase"/>
</dbReference>
<comment type="subunit">
    <text evidence="2">Monomer.</text>
</comment>
<dbReference type="Gene3D" id="3.30.70.270">
    <property type="match status" value="1"/>
</dbReference>
<keyword evidence="4" id="KW-0227">DNA damage</keyword>
<evidence type="ECO:0000256" key="5">
    <source>
        <dbReference type="ARBA" id="ARBA00023199"/>
    </source>
</evidence>
<dbReference type="GO" id="GO:0042276">
    <property type="term" value="P:error-prone translesion synthesis"/>
    <property type="evidence" value="ECO:0007669"/>
    <property type="project" value="TreeGrafter"/>
</dbReference>
<dbReference type="InterPro" id="IPR036775">
    <property type="entry name" value="DNA_pol_Y-fam_lit_finger_sf"/>
</dbReference>
<dbReference type="AlphaFoldDB" id="A0A149QYS9"/>
<dbReference type="InterPro" id="IPR050116">
    <property type="entry name" value="DNA_polymerase-Y"/>
</dbReference>
<comment type="catalytic activity">
    <reaction evidence="9">
        <text>DNA(n) + a 2'-deoxyribonucleoside 5'-triphosphate = DNA(n+1) + diphosphate</text>
        <dbReference type="Rhea" id="RHEA:22508"/>
        <dbReference type="Rhea" id="RHEA-COMP:17339"/>
        <dbReference type="Rhea" id="RHEA-COMP:17340"/>
        <dbReference type="ChEBI" id="CHEBI:33019"/>
        <dbReference type="ChEBI" id="CHEBI:61560"/>
        <dbReference type="ChEBI" id="CHEBI:173112"/>
        <dbReference type="EC" id="2.7.7.7"/>
    </reaction>
</comment>
<dbReference type="PROSITE" id="PS50173">
    <property type="entry name" value="UMUC"/>
    <property type="match status" value="1"/>
</dbReference>
<dbReference type="Proteomes" id="UP000075573">
    <property type="component" value="Unassembled WGS sequence"/>
</dbReference>
<evidence type="ECO:0000256" key="2">
    <source>
        <dbReference type="ARBA" id="ARBA00011245"/>
    </source>
</evidence>
<organism evidence="11 12">
    <name type="scientific">Gluconobacter potus</name>
    <dbReference type="NCBI Taxonomy" id="2724927"/>
    <lineage>
        <taxon>Bacteria</taxon>
        <taxon>Pseudomonadati</taxon>
        <taxon>Pseudomonadota</taxon>
        <taxon>Alphaproteobacteria</taxon>
        <taxon>Acetobacterales</taxon>
        <taxon>Acetobacteraceae</taxon>
        <taxon>Gluconobacter</taxon>
    </lineage>
</organism>
<feature type="domain" description="UmuC" evidence="10">
    <location>
        <begin position="5"/>
        <end position="188"/>
    </location>
</feature>
<dbReference type="InterPro" id="IPR043502">
    <property type="entry name" value="DNA/RNA_pol_sf"/>
</dbReference>
<comment type="caution">
    <text evidence="11">The sequence shown here is derived from an EMBL/GenBank/DDBJ whole genome shotgun (WGS) entry which is preliminary data.</text>
</comment>
<accession>A0A149QYS9</accession>
<evidence type="ECO:0000256" key="1">
    <source>
        <dbReference type="ARBA" id="ARBA00010945"/>
    </source>
</evidence>
<keyword evidence="7" id="KW-0742">SOS response</keyword>
<evidence type="ECO:0000256" key="3">
    <source>
        <dbReference type="ARBA" id="ARBA00012417"/>
    </source>
</evidence>
<dbReference type="GO" id="GO:0003684">
    <property type="term" value="F:damaged DNA binding"/>
    <property type="evidence" value="ECO:0007669"/>
    <property type="project" value="InterPro"/>
</dbReference>
<dbReference type="PANTHER" id="PTHR11076:SF34">
    <property type="entry name" value="PROTEIN UMUC"/>
    <property type="match status" value="1"/>
</dbReference>
<dbReference type="Pfam" id="PF00817">
    <property type="entry name" value="IMS"/>
    <property type="match status" value="1"/>
</dbReference>
<name>A0A149QYS9_9PROT</name>
<reference evidence="11 12" key="1">
    <citation type="submission" date="2015-06" db="EMBL/GenBank/DDBJ databases">
        <title>Improved classification and identification of acetic acid bacteria using matrix-assisted laser desorption/ionization time-of-flight mass spectrometry; Gluconobacter nephelii and Gluconobacter uchimurae are later heterotypic synonyms of Gluconobacter japonicus and Gluconobacter oxydans, respectively.</title>
        <authorList>
            <person name="Li L."/>
            <person name="Cleenwerck I."/>
            <person name="De Vuyst L."/>
            <person name="Vandamme P."/>
        </authorList>
    </citation>
    <scope>NUCLEOTIDE SEQUENCE [LARGE SCALE GENOMIC DNA]</scope>
    <source>
        <strain evidence="11 12">LMG 1764</strain>
    </source>
</reference>